<proteinExistence type="predicted"/>
<keyword evidence="1" id="KW-0547">Nucleotide-binding</keyword>
<dbReference type="Proteomes" id="UP000435877">
    <property type="component" value="Unassembled WGS sequence"/>
</dbReference>
<dbReference type="InterPro" id="IPR033756">
    <property type="entry name" value="YlxH/NBP35"/>
</dbReference>
<dbReference type="GO" id="GO:0005524">
    <property type="term" value="F:ATP binding"/>
    <property type="evidence" value="ECO:0007669"/>
    <property type="project" value="UniProtKB-KW"/>
</dbReference>
<dbReference type="GO" id="GO:0009898">
    <property type="term" value="C:cytoplasmic side of plasma membrane"/>
    <property type="evidence" value="ECO:0007669"/>
    <property type="project" value="TreeGrafter"/>
</dbReference>
<evidence type="ECO:0000313" key="4">
    <source>
        <dbReference type="EMBL" id="CAA0115428.1"/>
    </source>
</evidence>
<dbReference type="PIRSF" id="PIRSF003092">
    <property type="entry name" value="MinD"/>
    <property type="match status" value="1"/>
</dbReference>
<dbReference type="AlphaFoldDB" id="A0A5S9QB78"/>
<organism evidence="4 7">
    <name type="scientific">Zhongshania aliphaticivorans</name>
    <dbReference type="NCBI Taxonomy" id="1470434"/>
    <lineage>
        <taxon>Bacteria</taxon>
        <taxon>Pseudomonadati</taxon>
        <taxon>Pseudomonadota</taxon>
        <taxon>Gammaproteobacteria</taxon>
        <taxon>Cellvibrionales</taxon>
        <taxon>Spongiibacteraceae</taxon>
        <taxon>Zhongshania</taxon>
    </lineage>
</organism>
<dbReference type="EMBL" id="CACSIM010000005">
    <property type="protein sequence ID" value="CAA0115428.1"/>
    <property type="molecule type" value="Genomic_DNA"/>
</dbReference>
<dbReference type="PANTHER" id="PTHR43384">
    <property type="entry name" value="SEPTUM SITE-DETERMINING PROTEIN MIND HOMOLOG, CHLOROPLASTIC-RELATED"/>
    <property type="match status" value="1"/>
</dbReference>
<dbReference type="CDD" id="cd02038">
    <property type="entry name" value="FlhG-like"/>
    <property type="match status" value="1"/>
</dbReference>
<dbReference type="InterPro" id="IPR050625">
    <property type="entry name" value="ParA/MinD_ATPase"/>
</dbReference>
<dbReference type="InterPro" id="IPR033875">
    <property type="entry name" value="FlhG"/>
</dbReference>
<keyword evidence="6" id="KW-1185">Reference proteome</keyword>
<dbReference type="InterPro" id="IPR027417">
    <property type="entry name" value="P-loop_NTPase"/>
</dbReference>
<keyword evidence="2" id="KW-0067">ATP-binding</keyword>
<gene>
    <name evidence="4" type="primary">ylxH_2</name>
    <name evidence="3" type="synonym">ylxH_1</name>
    <name evidence="5" type="synonym">ylxH_3</name>
    <name evidence="3" type="ORF">IHBHHGIJ_01390</name>
    <name evidence="4" type="ORF">KFEGEMFD_03130</name>
    <name evidence="5" type="ORF">KFEGEMFD_03689</name>
</gene>
<dbReference type="SUPFAM" id="SSF52540">
    <property type="entry name" value="P-loop containing nucleoside triphosphate hydrolases"/>
    <property type="match status" value="1"/>
</dbReference>
<dbReference type="EMBL" id="CACSIK010000001">
    <property type="protein sequence ID" value="CAA0087765.1"/>
    <property type="molecule type" value="Genomic_DNA"/>
</dbReference>
<name>A0A5S9QB78_9GAMM</name>
<dbReference type="OrthoDB" id="9816297at2"/>
<dbReference type="GO" id="GO:0005829">
    <property type="term" value="C:cytosol"/>
    <property type="evidence" value="ECO:0007669"/>
    <property type="project" value="TreeGrafter"/>
</dbReference>
<dbReference type="GO" id="GO:0051782">
    <property type="term" value="P:negative regulation of cell division"/>
    <property type="evidence" value="ECO:0007669"/>
    <property type="project" value="TreeGrafter"/>
</dbReference>
<dbReference type="EMBL" id="CACSIM010000007">
    <property type="protein sequence ID" value="CAA0120218.1"/>
    <property type="molecule type" value="Genomic_DNA"/>
</dbReference>
<accession>A0A5S9QB78</accession>
<dbReference type="PANTHER" id="PTHR43384:SF4">
    <property type="entry name" value="CELLULOSE BIOSYNTHESIS PROTEIN BCSQ-RELATED"/>
    <property type="match status" value="1"/>
</dbReference>
<reference evidence="6 7" key="1">
    <citation type="submission" date="2019-11" db="EMBL/GenBank/DDBJ databases">
        <authorList>
            <person name="Holert J."/>
        </authorList>
    </citation>
    <scope>NUCLEOTIDE SEQUENCE [LARGE SCALE GENOMIC DNA]</scope>
    <source>
        <strain evidence="4">BC3_2A</strain>
        <strain evidence="3">SB11_1A</strain>
    </source>
</reference>
<evidence type="ECO:0000256" key="1">
    <source>
        <dbReference type="ARBA" id="ARBA00022741"/>
    </source>
</evidence>
<dbReference type="GO" id="GO:0016887">
    <property type="term" value="F:ATP hydrolysis activity"/>
    <property type="evidence" value="ECO:0007669"/>
    <property type="project" value="TreeGrafter"/>
</dbReference>
<dbReference type="Gene3D" id="3.40.50.300">
    <property type="entry name" value="P-loop containing nucleotide triphosphate hydrolases"/>
    <property type="match status" value="1"/>
</dbReference>
<evidence type="ECO:0000313" key="3">
    <source>
        <dbReference type="EMBL" id="CAA0087765.1"/>
    </source>
</evidence>
<evidence type="ECO:0000313" key="6">
    <source>
        <dbReference type="Proteomes" id="UP000435877"/>
    </source>
</evidence>
<evidence type="ECO:0000313" key="5">
    <source>
        <dbReference type="EMBL" id="CAA0120218.1"/>
    </source>
</evidence>
<evidence type="ECO:0000313" key="7">
    <source>
        <dbReference type="Proteomes" id="UP000439591"/>
    </source>
</evidence>
<dbReference type="Proteomes" id="UP000439591">
    <property type="component" value="Unassembled WGS sequence"/>
</dbReference>
<dbReference type="RefSeq" id="WP_159267989.1">
    <property type="nucleotide sequence ID" value="NZ_CACSIK010000001.1"/>
</dbReference>
<protein>
    <submittedName>
        <fullName evidence="4">Flagellum site-determining protein YlxH</fullName>
    </submittedName>
</protein>
<sequence length="281" mass="29903">MTRPIQVVAVSGGKGGVGKSNIAINLGVALADSGKRVVLLDADFGLANVDVLLGLKTDKTIEHVLDGSCSLQDILLPGPAGVKILPASSGTRHLSMLSALEHAGLIRDFSDIANQLDVLVIDTAAGISDSVINFLTAANEVLMVVCNEPSSITDVYALIKILNRDFARRRFRIVANMVADEAEGRQLFDTLNQVCGQFLNVALIYAGTIPFDVKLRESVKQQVPVLLAAPSSPSARALSELAQQVNQWPLPAKAQGHLVFFVEQLLAAQVMGDEAVERAND</sequence>
<evidence type="ECO:0000256" key="2">
    <source>
        <dbReference type="ARBA" id="ARBA00022840"/>
    </source>
</evidence>
<dbReference type="Pfam" id="PF10609">
    <property type="entry name" value="ParA"/>
    <property type="match status" value="1"/>
</dbReference>
<dbReference type="InterPro" id="IPR025501">
    <property type="entry name" value="MinD_FleN"/>
</dbReference>